<gene>
    <name evidence="1" type="ORF">JN757_04715</name>
</gene>
<evidence type="ECO:0000313" key="2">
    <source>
        <dbReference type="Proteomes" id="UP000663686"/>
    </source>
</evidence>
<dbReference type="EMBL" id="CP069352">
    <property type="protein sequence ID" value="QRK85086.1"/>
    <property type="molecule type" value="Genomic_DNA"/>
</dbReference>
<evidence type="ECO:0000313" key="1">
    <source>
        <dbReference type="EMBL" id="QRK85086.1"/>
    </source>
</evidence>
<reference evidence="1 2" key="1">
    <citation type="submission" date="2021-02" db="EMBL/GenBank/DDBJ databases">
        <authorList>
            <person name="Cea Torrescassana E."/>
        </authorList>
    </citation>
    <scope>NUCLEOTIDE SEQUENCE [LARGE SCALE GENOMIC DNA]</scope>
    <source>
        <strain evidence="1 2">CT364</strain>
    </source>
</reference>
<sequence length="151" mass="17357">MSRYDTLRERFFSAKSNDEEYWKDLQNMISTIRREFSNFLGVPDGSKVLVDGKEAPPVVIGKLENGKLRLIEYKGLPKKDRSIPFDLQITFDREIYDSPRNYTIFSLSISKDIRGFTVKVDGAKGTHSFLGPQFSELYEHLYSGAVNAIDY</sequence>
<keyword evidence="2" id="KW-1185">Reference proteome</keyword>
<dbReference type="Proteomes" id="UP000663686">
    <property type="component" value="Chromosome"/>
</dbReference>
<proteinExistence type="predicted"/>
<protein>
    <submittedName>
        <fullName evidence="1">Uncharacterized protein</fullName>
    </submittedName>
</protein>
<name>A0ABX7GJI1_9PSED</name>
<dbReference type="RefSeq" id="WP_203420679.1">
    <property type="nucleotide sequence ID" value="NZ_CP069352.1"/>
</dbReference>
<accession>A0ABX7GJI1</accession>
<reference evidence="1 2" key="2">
    <citation type="submission" date="2021-03" db="EMBL/GenBank/DDBJ databases">
        <title>P. granadensis CT364 genome publication.</title>
        <authorList>
            <person name="Stach J."/>
            <person name="Montero-Calasanz Md.C."/>
        </authorList>
    </citation>
    <scope>NUCLEOTIDE SEQUENCE [LARGE SCALE GENOMIC DNA]</scope>
    <source>
        <strain evidence="1 2">CT364</strain>
    </source>
</reference>
<organism evidence="1 2">
    <name type="scientific">Pseudomonas granadensis</name>
    <dbReference type="NCBI Taxonomy" id="1421430"/>
    <lineage>
        <taxon>Bacteria</taxon>
        <taxon>Pseudomonadati</taxon>
        <taxon>Pseudomonadota</taxon>
        <taxon>Gammaproteobacteria</taxon>
        <taxon>Pseudomonadales</taxon>
        <taxon>Pseudomonadaceae</taxon>
        <taxon>Pseudomonas</taxon>
    </lineage>
</organism>